<gene>
    <name evidence="1" type="ORF">Adu01nite_39760</name>
</gene>
<evidence type="ECO:0000313" key="1">
    <source>
        <dbReference type="EMBL" id="GIE02626.1"/>
    </source>
</evidence>
<dbReference type="Proteomes" id="UP000637628">
    <property type="component" value="Unassembled WGS sequence"/>
</dbReference>
<evidence type="ECO:0008006" key="3">
    <source>
        <dbReference type="Google" id="ProtNLM"/>
    </source>
</evidence>
<keyword evidence="2" id="KW-1185">Reference proteome</keyword>
<reference evidence="1 2" key="1">
    <citation type="submission" date="2021-01" db="EMBL/GenBank/DDBJ databases">
        <title>Whole genome shotgun sequence of Actinoplanes durhamensis NBRC 14914.</title>
        <authorList>
            <person name="Komaki H."/>
            <person name="Tamura T."/>
        </authorList>
    </citation>
    <scope>NUCLEOTIDE SEQUENCE [LARGE SCALE GENOMIC DNA]</scope>
    <source>
        <strain evidence="1 2">NBRC 14914</strain>
    </source>
</reference>
<dbReference type="NCBIfam" id="TIGR04267">
    <property type="entry name" value="mod_HExxH"/>
    <property type="match status" value="1"/>
</dbReference>
<sequence length="524" mass="55003">MRTFRLTDAAFGDLAAGRPSADTVDLLRRAQASRHLLLLSAIRKLGGPIPEPIDVYDPMAALHTSATLAALHAGAAPPPPRVSAAHELTATHDGLTLRVRLEDTDPLRARLGLAPSRQLLPAEVAEWQRLLSAGWVLLTTRHRAAAEVLAAGLRVIVPVEADPGSGGLSATSAEAFGAVAISTPGDPHSFAVGLLHECQHSLLNATTSLFDLVTPGGPRVCSPWRDDPRPLSGLLHGAYAYLSVTRFRRTEAATRVPAPRRGPVALTPHPLPAETSVAHLPAAEPPVLTETGPRGPAAGSAGLRGRLAEFEFARWRAAVAEAAGTLLDSGQLTAAGTRFVRAMRDEAAGWLSEPVDPRVARLAAGANAEHRARWRLRNLEVDPAAVAELVAAWRRGAAAPAVPEAGLAADRGRQLESSERLRLVHRLLNEGDHRGRAGSGLRPGDDAYLDGDAGTAATSYSKGLAFSSDLDRWSGLAVVSSHAAMRDRPELVRAVTLAAAEAGEVRNVGPEAVAAWLSGSLMSA</sequence>
<dbReference type="InterPro" id="IPR026337">
    <property type="entry name" value="AKG_HExxH"/>
</dbReference>
<evidence type="ECO:0000313" key="2">
    <source>
        <dbReference type="Proteomes" id="UP000637628"/>
    </source>
</evidence>
<accession>A0ABQ3YYJ5</accession>
<proteinExistence type="predicted"/>
<dbReference type="EMBL" id="BOML01000033">
    <property type="protein sequence ID" value="GIE02626.1"/>
    <property type="molecule type" value="Genomic_DNA"/>
</dbReference>
<protein>
    <recommendedName>
        <fullName evidence="3">HEXXH motif domain-containing protein</fullName>
    </recommendedName>
</protein>
<name>A0ABQ3YYJ5_9ACTN</name>
<organism evidence="1 2">
    <name type="scientific">Paractinoplanes durhamensis</name>
    <dbReference type="NCBI Taxonomy" id="113563"/>
    <lineage>
        <taxon>Bacteria</taxon>
        <taxon>Bacillati</taxon>
        <taxon>Actinomycetota</taxon>
        <taxon>Actinomycetes</taxon>
        <taxon>Micromonosporales</taxon>
        <taxon>Micromonosporaceae</taxon>
        <taxon>Paractinoplanes</taxon>
    </lineage>
</organism>
<comment type="caution">
    <text evidence="1">The sequence shown here is derived from an EMBL/GenBank/DDBJ whole genome shotgun (WGS) entry which is preliminary data.</text>
</comment>
<dbReference type="RefSeq" id="WP_203728367.1">
    <property type="nucleotide sequence ID" value="NZ_BAAATX010000024.1"/>
</dbReference>